<feature type="region of interest" description="Disordered" evidence="6">
    <location>
        <begin position="427"/>
        <end position="492"/>
    </location>
</feature>
<dbReference type="InterPro" id="IPR036869">
    <property type="entry name" value="J_dom_sf"/>
</dbReference>
<dbReference type="EMBL" id="GEEE01010122">
    <property type="protein sequence ID" value="JAP53103.1"/>
    <property type="molecule type" value="Transcribed_RNA"/>
</dbReference>
<dbReference type="SMART" id="SM00271">
    <property type="entry name" value="DnaJ"/>
    <property type="match status" value="1"/>
</dbReference>
<evidence type="ECO:0000259" key="7">
    <source>
        <dbReference type="PROSITE" id="PS50076"/>
    </source>
</evidence>
<keyword evidence="2 4" id="KW-0863">Zinc-finger</keyword>
<evidence type="ECO:0000256" key="5">
    <source>
        <dbReference type="SAM" id="Coils"/>
    </source>
</evidence>
<dbReference type="PANTHER" id="PTHR44029:SF1">
    <property type="entry name" value="DNAJ HOMOLOG SUBFAMILY C MEMBER 21"/>
    <property type="match status" value="1"/>
</dbReference>
<name>A0A0X3NLM4_SCHSO</name>
<dbReference type="InterPro" id="IPR051964">
    <property type="entry name" value="Chaperone_stress_response"/>
</dbReference>
<feature type="compositionally biased region" description="Basic residues" evidence="6">
    <location>
        <begin position="444"/>
        <end position="454"/>
    </location>
</feature>
<feature type="compositionally biased region" description="Basic and acidic residues" evidence="6">
    <location>
        <begin position="455"/>
        <end position="464"/>
    </location>
</feature>
<keyword evidence="1" id="KW-0479">Metal-binding</keyword>
<dbReference type="SMART" id="SM00451">
    <property type="entry name" value="ZnF_U1"/>
    <property type="match status" value="1"/>
</dbReference>
<organism evidence="9">
    <name type="scientific">Schistocephalus solidus</name>
    <name type="common">Tapeworm</name>
    <dbReference type="NCBI Taxonomy" id="70667"/>
    <lineage>
        <taxon>Eukaryota</taxon>
        <taxon>Metazoa</taxon>
        <taxon>Spiralia</taxon>
        <taxon>Lophotrochozoa</taxon>
        <taxon>Platyhelminthes</taxon>
        <taxon>Cestoda</taxon>
        <taxon>Eucestoda</taxon>
        <taxon>Diphyllobothriidea</taxon>
        <taxon>Diphyllobothriidae</taxon>
        <taxon>Schistocephalus</taxon>
    </lineage>
</organism>
<dbReference type="PANTHER" id="PTHR44029">
    <property type="entry name" value="DNAJ HOMOLOG SUBFAMILY C MEMBER 21"/>
    <property type="match status" value="1"/>
</dbReference>
<dbReference type="PROSITE" id="PS50076">
    <property type="entry name" value="DNAJ_2"/>
    <property type="match status" value="1"/>
</dbReference>
<evidence type="ECO:0000313" key="9">
    <source>
        <dbReference type="EMBL" id="JAP40608.1"/>
    </source>
</evidence>
<dbReference type="AlphaFoldDB" id="A0A0X3NLM4"/>
<keyword evidence="5" id="KW-0175">Coiled coil</keyword>
<evidence type="ECO:0000256" key="2">
    <source>
        <dbReference type="ARBA" id="ARBA00022771"/>
    </source>
</evidence>
<dbReference type="Pfam" id="PF12171">
    <property type="entry name" value="zf-C2H2_jaz"/>
    <property type="match status" value="1"/>
</dbReference>
<feature type="domain" description="C2H2-type" evidence="8">
    <location>
        <begin position="516"/>
        <end position="545"/>
    </location>
</feature>
<dbReference type="Gene3D" id="3.30.160.60">
    <property type="entry name" value="Classic Zinc Finger"/>
    <property type="match status" value="1"/>
</dbReference>
<sequence length="567" mass="64147">MRCFYEVLGLERTCEASELKKAYYKASLEWHPDKNHDRLEEATVRFQEIQEAYRVLSDAQERAWYDRHREEILRGGQGGIGGDYKDDSLDVFHFFSRSCFCGFDDEPKGFYTVYREVFEDIAKEERRAGDWNSSESEDESSDAGQGEKEPDVGERTTARKRQPTLFPSFGRADSDYDSVVRPFYAFWEAFSSRRSYAWAEKYDTRRLNSRAERRAAEAENRKLREAARRKRSEEVRQLVAYVMRRDKRIDVERERLAEVAIAASNRARENATKARARNVNELQAAWREELATGSLASQWAEEMESELARIEAELEGKKRPTTNGRPSNPSNKASQNSFGPGSDIDQPTLSGEENEKQDSEEEDEEEDDALQCIACDKSFASLAAKRNHEASKKHKKQVVLLRSILLEADATAASAVADELMAAGIPLEDSESEPGPEKPDIKLTKRAKKARRRQLRAEEMEEKVTNGAEPAENADDKPGPADTTTAAEDADKRATKTVKGDCHLAKSLQAAPQELFVCMVCSQEFPSKNKLFTHIKESKHAVLKVIAPSGTAKAQTRPNKPTKKPKK</sequence>
<dbReference type="Pfam" id="PF21884">
    <property type="entry name" value="ZUO1-like_ZHD"/>
    <property type="match status" value="1"/>
</dbReference>
<dbReference type="Gene3D" id="1.10.287.110">
    <property type="entry name" value="DnaJ domain"/>
    <property type="match status" value="1"/>
</dbReference>
<dbReference type="PROSITE" id="PS00028">
    <property type="entry name" value="ZINC_FINGER_C2H2_1"/>
    <property type="match status" value="2"/>
</dbReference>
<dbReference type="InterPro" id="IPR054076">
    <property type="entry name" value="ZUO1-like_ZHD"/>
</dbReference>
<protein>
    <submittedName>
        <fullName evidence="10">DnaJ homolog subfamily C member 21</fullName>
    </submittedName>
</protein>
<feature type="coiled-coil region" evidence="5">
    <location>
        <begin position="201"/>
        <end position="236"/>
    </location>
</feature>
<feature type="region of interest" description="Disordered" evidence="6">
    <location>
        <begin position="313"/>
        <end position="372"/>
    </location>
</feature>
<feature type="compositionally biased region" description="Polar residues" evidence="6">
    <location>
        <begin position="321"/>
        <end position="351"/>
    </location>
</feature>
<feature type="region of interest" description="Disordered" evidence="6">
    <location>
        <begin position="128"/>
        <end position="166"/>
    </location>
</feature>
<keyword evidence="3" id="KW-0862">Zinc</keyword>
<dbReference type="InterPro" id="IPR022755">
    <property type="entry name" value="Znf_C2H2_jaz"/>
</dbReference>
<dbReference type="Pfam" id="PF00226">
    <property type="entry name" value="DnaJ"/>
    <property type="match status" value="1"/>
</dbReference>
<dbReference type="InterPro" id="IPR001623">
    <property type="entry name" value="DnaJ_domain"/>
</dbReference>
<accession>A0A0X3NLM4</accession>
<dbReference type="EMBL" id="GEEE01022617">
    <property type="protein sequence ID" value="JAP40608.1"/>
    <property type="molecule type" value="Transcribed_RNA"/>
</dbReference>
<dbReference type="InterPro" id="IPR003604">
    <property type="entry name" value="Matrin/U1-like-C_Znf_C2H2"/>
</dbReference>
<feature type="compositionally biased region" description="Acidic residues" evidence="6">
    <location>
        <begin position="358"/>
        <end position="369"/>
    </location>
</feature>
<dbReference type="PRINTS" id="PR00625">
    <property type="entry name" value="JDOMAIN"/>
</dbReference>
<dbReference type="InterPro" id="IPR036236">
    <property type="entry name" value="Znf_C2H2_sf"/>
</dbReference>
<dbReference type="GO" id="GO:0003676">
    <property type="term" value="F:nucleic acid binding"/>
    <property type="evidence" value="ECO:0007669"/>
    <property type="project" value="InterPro"/>
</dbReference>
<proteinExistence type="predicted"/>
<dbReference type="CDD" id="cd06257">
    <property type="entry name" value="DnaJ"/>
    <property type="match status" value="1"/>
</dbReference>
<dbReference type="SMART" id="SM00355">
    <property type="entry name" value="ZnF_C2H2"/>
    <property type="match status" value="2"/>
</dbReference>
<evidence type="ECO:0000256" key="1">
    <source>
        <dbReference type="ARBA" id="ARBA00022723"/>
    </source>
</evidence>
<evidence type="ECO:0000256" key="3">
    <source>
        <dbReference type="ARBA" id="ARBA00022833"/>
    </source>
</evidence>
<dbReference type="PROSITE" id="PS50157">
    <property type="entry name" value="ZINC_FINGER_C2H2_2"/>
    <property type="match status" value="1"/>
</dbReference>
<evidence type="ECO:0000259" key="8">
    <source>
        <dbReference type="PROSITE" id="PS50157"/>
    </source>
</evidence>
<feature type="compositionally biased region" description="Basic and acidic residues" evidence="6">
    <location>
        <begin position="145"/>
        <end position="157"/>
    </location>
</feature>
<dbReference type="GO" id="GO:0008270">
    <property type="term" value="F:zinc ion binding"/>
    <property type="evidence" value="ECO:0007669"/>
    <property type="project" value="UniProtKB-KW"/>
</dbReference>
<feature type="domain" description="J" evidence="7">
    <location>
        <begin position="3"/>
        <end position="69"/>
    </location>
</feature>
<reference evidence="9" key="1">
    <citation type="submission" date="2016-01" db="EMBL/GenBank/DDBJ databases">
        <title>Reference transcriptome for the parasite Schistocephalus solidus: insights into the molecular evolution of parasitism.</title>
        <authorList>
            <person name="Hebert F.O."/>
            <person name="Grambauer S."/>
            <person name="Barber I."/>
            <person name="Landry C.R."/>
            <person name="Aubin-Horth N."/>
        </authorList>
    </citation>
    <scope>NUCLEOTIDE SEQUENCE</scope>
</reference>
<evidence type="ECO:0000256" key="6">
    <source>
        <dbReference type="SAM" id="MobiDB-lite"/>
    </source>
</evidence>
<dbReference type="InterPro" id="IPR013087">
    <property type="entry name" value="Znf_C2H2_type"/>
</dbReference>
<dbReference type="SUPFAM" id="SSF46565">
    <property type="entry name" value="Chaperone J-domain"/>
    <property type="match status" value="1"/>
</dbReference>
<evidence type="ECO:0000256" key="4">
    <source>
        <dbReference type="PROSITE-ProRule" id="PRU00042"/>
    </source>
</evidence>
<evidence type="ECO:0000313" key="10">
    <source>
        <dbReference type="EMBL" id="JAP53103.1"/>
    </source>
</evidence>
<feature type="region of interest" description="Disordered" evidence="6">
    <location>
        <begin position="547"/>
        <end position="567"/>
    </location>
</feature>
<gene>
    <name evidence="10" type="primary">DJC21</name>
    <name evidence="9" type="ORF">TR92385</name>
</gene>
<dbReference type="SUPFAM" id="SSF57667">
    <property type="entry name" value="beta-beta-alpha zinc fingers"/>
    <property type="match status" value="1"/>
</dbReference>
<dbReference type="GO" id="GO:0005737">
    <property type="term" value="C:cytoplasm"/>
    <property type="evidence" value="ECO:0007669"/>
    <property type="project" value="TreeGrafter"/>
</dbReference>